<dbReference type="InterPro" id="IPR052228">
    <property type="entry name" value="Sec_Metab_Biosynth_Oxidored"/>
</dbReference>
<accession>A0A1B9HYL4</accession>
<protein>
    <recommendedName>
        <fullName evidence="5">NAD(P)-binding protein</fullName>
    </recommendedName>
</protein>
<dbReference type="Proteomes" id="UP000094020">
    <property type="component" value="Chromosome 10"/>
</dbReference>
<evidence type="ECO:0000313" key="4">
    <source>
        <dbReference type="Proteomes" id="UP000094020"/>
    </source>
</evidence>
<gene>
    <name evidence="2" type="ORF">I206_05133</name>
    <name evidence="3" type="ORF">I206_107323</name>
</gene>
<dbReference type="RefSeq" id="XP_019009575.1">
    <property type="nucleotide sequence ID" value="XM_019156857.1"/>
</dbReference>
<dbReference type="PANTHER" id="PTHR47534:SF3">
    <property type="entry name" value="ALCOHOL DEHYDROGENASE-LIKE C-TERMINAL DOMAIN-CONTAINING PROTEIN"/>
    <property type="match status" value="1"/>
</dbReference>
<dbReference type="PANTHER" id="PTHR47534">
    <property type="entry name" value="YALI0E05731P"/>
    <property type="match status" value="1"/>
</dbReference>
<evidence type="ECO:0000313" key="3">
    <source>
        <dbReference type="EMBL" id="WWC73356.1"/>
    </source>
</evidence>
<dbReference type="GeneID" id="30173502"/>
<reference evidence="2" key="1">
    <citation type="submission" date="2013-07" db="EMBL/GenBank/DDBJ databases">
        <title>The Genome Sequence of Cryptococcus pinus CBS10737.</title>
        <authorList>
            <consortium name="The Broad Institute Genome Sequencing Platform"/>
            <person name="Cuomo C."/>
            <person name="Litvintseva A."/>
            <person name="Chen Y."/>
            <person name="Heitman J."/>
            <person name="Sun S."/>
            <person name="Springer D."/>
            <person name="Dromer F."/>
            <person name="Young S.K."/>
            <person name="Zeng Q."/>
            <person name="Gargeya S."/>
            <person name="Fitzgerald M."/>
            <person name="Abouelleil A."/>
            <person name="Alvarado L."/>
            <person name="Berlin A.M."/>
            <person name="Chapman S.B."/>
            <person name="Dewar J."/>
            <person name="Goldberg J."/>
            <person name="Griggs A."/>
            <person name="Gujja S."/>
            <person name="Hansen M."/>
            <person name="Howarth C."/>
            <person name="Imamovic A."/>
            <person name="Larimer J."/>
            <person name="McCowan C."/>
            <person name="Murphy C."/>
            <person name="Pearson M."/>
            <person name="Priest M."/>
            <person name="Roberts A."/>
            <person name="Saif S."/>
            <person name="Shea T."/>
            <person name="Sykes S."/>
            <person name="Wortman J."/>
            <person name="Nusbaum C."/>
            <person name="Birren B."/>
        </authorList>
    </citation>
    <scope>NUCLEOTIDE SEQUENCE [LARGE SCALE GENOMIC DNA]</scope>
    <source>
        <strain evidence="2">CBS 10737</strain>
    </source>
</reference>
<evidence type="ECO:0000313" key="2">
    <source>
        <dbReference type="EMBL" id="OCF48356.1"/>
    </source>
</evidence>
<name>A0A1B9HYL4_9TREE</name>
<evidence type="ECO:0000256" key="1">
    <source>
        <dbReference type="ARBA" id="ARBA00023002"/>
    </source>
</evidence>
<dbReference type="KEGG" id="kpin:30173502"/>
<dbReference type="GO" id="GO:0016491">
    <property type="term" value="F:oxidoreductase activity"/>
    <property type="evidence" value="ECO:0007669"/>
    <property type="project" value="UniProtKB-KW"/>
</dbReference>
<dbReference type="AlphaFoldDB" id="A0A1B9HYL4"/>
<keyword evidence="4" id="KW-1185">Reference proteome</keyword>
<reference evidence="3" key="4">
    <citation type="submission" date="2024-02" db="EMBL/GenBank/DDBJ databases">
        <title>Comparative genomics of Cryptococcus and Kwoniella reveals pathogenesis evolution and contrasting modes of karyotype evolution via chromosome fusion or intercentromeric recombination.</title>
        <authorList>
            <person name="Coelho M.A."/>
            <person name="David-Palma M."/>
            <person name="Shea T."/>
            <person name="Bowers K."/>
            <person name="McGinley-Smith S."/>
            <person name="Mohammad A.W."/>
            <person name="Gnirke A."/>
            <person name="Yurkov A.M."/>
            <person name="Nowrousian M."/>
            <person name="Sun S."/>
            <person name="Cuomo C.A."/>
            <person name="Heitman J."/>
        </authorList>
    </citation>
    <scope>NUCLEOTIDE SEQUENCE</scope>
    <source>
        <strain evidence="3">CBS 10737</strain>
    </source>
</reference>
<dbReference type="InterPro" id="IPR002347">
    <property type="entry name" value="SDR_fam"/>
</dbReference>
<organism evidence="2">
    <name type="scientific">Kwoniella pini CBS 10737</name>
    <dbReference type="NCBI Taxonomy" id="1296096"/>
    <lineage>
        <taxon>Eukaryota</taxon>
        <taxon>Fungi</taxon>
        <taxon>Dikarya</taxon>
        <taxon>Basidiomycota</taxon>
        <taxon>Agaricomycotina</taxon>
        <taxon>Tremellomycetes</taxon>
        <taxon>Tremellales</taxon>
        <taxon>Cryptococcaceae</taxon>
        <taxon>Kwoniella</taxon>
    </lineage>
</organism>
<reference evidence="3" key="2">
    <citation type="submission" date="2013-07" db="EMBL/GenBank/DDBJ databases">
        <authorList>
            <consortium name="The Broad Institute Genome Sequencing Platform"/>
            <person name="Cuomo C."/>
            <person name="Litvintseva A."/>
            <person name="Chen Y."/>
            <person name="Heitman J."/>
            <person name="Sun S."/>
            <person name="Springer D."/>
            <person name="Dromer F."/>
            <person name="Young S.K."/>
            <person name="Zeng Q."/>
            <person name="Gargeya S."/>
            <person name="Fitzgerald M."/>
            <person name="Abouelleil A."/>
            <person name="Alvarado L."/>
            <person name="Berlin A.M."/>
            <person name="Chapman S.B."/>
            <person name="Dewar J."/>
            <person name="Goldberg J."/>
            <person name="Griggs A."/>
            <person name="Gujja S."/>
            <person name="Hansen M."/>
            <person name="Howarth C."/>
            <person name="Imamovic A."/>
            <person name="Larimer J."/>
            <person name="McCowan C."/>
            <person name="Murphy C."/>
            <person name="Pearson M."/>
            <person name="Priest M."/>
            <person name="Roberts A."/>
            <person name="Saif S."/>
            <person name="Shea T."/>
            <person name="Sykes S."/>
            <person name="Wortman J."/>
            <person name="Nusbaum C."/>
            <person name="Birren B."/>
        </authorList>
    </citation>
    <scope>NUCLEOTIDE SEQUENCE</scope>
    <source>
        <strain evidence="3">CBS 10737</strain>
    </source>
</reference>
<dbReference type="OrthoDB" id="2898509at2759"/>
<dbReference type="EMBL" id="KI894013">
    <property type="protein sequence ID" value="OCF48356.1"/>
    <property type="molecule type" value="Genomic_DNA"/>
</dbReference>
<sequence length="288" mass="31907">MTPNPKVALQSTRISSGLTALVVGGTTGIGSAVARKLAAIGCSRVIILGRDEKRAGDVLDRMRDTATKGFEGSFIKGDISYVRGIKAALESLKSLLGNDKLDYVVMCQNGPPTGTVNINEDGEGKEFTIQAISRFLLTHLIINNELLNPNAKKVAENGRSKPLLTIDQSRRDSTVLDSVILEFNARYPQYTFYHLHPGLVKTELFDIHLFPFPLSYIAGLGLLMMGSTPDEYANIPVYILVHPDARKELGEGKFWDHRIKVKNPSVWPSARENREKLWNKLLAMTEEK</sequence>
<keyword evidence="1" id="KW-0560">Oxidoreductase</keyword>
<reference evidence="2" key="3">
    <citation type="submission" date="2016-07" db="EMBL/GenBank/DDBJ databases">
        <title>Evolution of pathogenesis and genome organization in the Tremellales.</title>
        <authorList>
            <person name="Cuomo C."/>
            <person name="Litvintseva A."/>
            <person name="Heitman J."/>
            <person name="Chen Y."/>
            <person name="Sun S."/>
            <person name="Springer D."/>
            <person name="Dromer F."/>
            <person name="Young S."/>
            <person name="Zeng Q."/>
            <person name="Chapman S."/>
            <person name="Gujja S."/>
            <person name="Saif S."/>
            <person name="Birren B."/>
        </authorList>
    </citation>
    <scope>NUCLEOTIDE SEQUENCE</scope>
    <source>
        <strain evidence="2">CBS 10737</strain>
    </source>
</reference>
<dbReference type="Gene3D" id="3.40.50.720">
    <property type="entry name" value="NAD(P)-binding Rossmann-like Domain"/>
    <property type="match status" value="1"/>
</dbReference>
<evidence type="ECO:0008006" key="5">
    <source>
        <dbReference type="Google" id="ProtNLM"/>
    </source>
</evidence>
<dbReference type="SUPFAM" id="SSF51735">
    <property type="entry name" value="NAD(P)-binding Rossmann-fold domains"/>
    <property type="match status" value="1"/>
</dbReference>
<dbReference type="InterPro" id="IPR036291">
    <property type="entry name" value="NAD(P)-bd_dom_sf"/>
</dbReference>
<dbReference type="Pfam" id="PF00106">
    <property type="entry name" value="adh_short"/>
    <property type="match status" value="1"/>
</dbReference>
<dbReference type="STRING" id="1296096.A0A1B9HYL4"/>
<proteinExistence type="predicted"/>
<dbReference type="EMBL" id="CP144528">
    <property type="protein sequence ID" value="WWC73356.1"/>
    <property type="molecule type" value="Genomic_DNA"/>
</dbReference>